<dbReference type="EMBL" id="JAGFNK010000008">
    <property type="protein sequence ID" value="KAI9512547.1"/>
    <property type="molecule type" value="Genomic_DNA"/>
</dbReference>
<name>A0ACC0UN72_9AGAM</name>
<reference evidence="1" key="1">
    <citation type="submission" date="2021-03" db="EMBL/GenBank/DDBJ databases">
        <title>Evolutionary priming and transition to the ectomycorrhizal habit in an iconic lineage of mushroom-forming fungi: is preadaptation a requirement?</title>
        <authorList>
            <consortium name="DOE Joint Genome Institute"/>
            <person name="Looney B.P."/>
            <person name="Miyauchi S."/>
            <person name="Morin E."/>
            <person name="Drula E."/>
            <person name="Courty P.E."/>
            <person name="Chicoki N."/>
            <person name="Fauchery L."/>
            <person name="Kohler A."/>
            <person name="Kuo A."/>
            <person name="LaButti K."/>
            <person name="Pangilinan J."/>
            <person name="Lipzen A."/>
            <person name="Riley R."/>
            <person name="Andreopoulos W."/>
            <person name="He G."/>
            <person name="Johnson J."/>
            <person name="Barry K.W."/>
            <person name="Grigoriev I.V."/>
            <person name="Nagy L."/>
            <person name="Hibbett D."/>
            <person name="Henrissat B."/>
            <person name="Matheny P.B."/>
            <person name="Labbe J."/>
            <person name="Martin A.F."/>
        </authorList>
    </citation>
    <scope>NUCLEOTIDE SEQUENCE</scope>
    <source>
        <strain evidence="1">BPL698</strain>
    </source>
</reference>
<protein>
    <submittedName>
        <fullName evidence="1">Uncharacterized protein</fullName>
    </submittedName>
</protein>
<evidence type="ECO:0000313" key="2">
    <source>
        <dbReference type="Proteomes" id="UP001207468"/>
    </source>
</evidence>
<keyword evidence="2" id="KW-1185">Reference proteome</keyword>
<gene>
    <name evidence="1" type="ORF">F5148DRAFT_1273655</name>
</gene>
<organism evidence="1 2">
    <name type="scientific">Russula earlei</name>
    <dbReference type="NCBI Taxonomy" id="71964"/>
    <lineage>
        <taxon>Eukaryota</taxon>
        <taxon>Fungi</taxon>
        <taxon>Dikarya</taxon>
        <taxon>Basidiomycota</taxon>
        <taxon>Agaricomycotina</taxon>
        <taxon>Agaricomycetes</taxon>
        <taxon>Russulales</taxon>
        <taxon>Russulaceae</taxon>
        <taxon>Russula</taxon>
    </lineage>
</organism>
<comment type="caution">
    <text evidence="1">The sequence shown here is derived from an EMBL/GenBank/DDBJ whole genome shotgun (WGS) entry which is preliminary data.</text>
</comment>
<accession>A0ACC0UN72</accession>
<proteinExistence type="predicted"/>
<evidence type="ECO:0000313" key="1">
    <source>
        <dbReference type="EMBL" id="KAI9512547.1"/>
    </source>
</evidence>
<dbReference type="Proteomes" id="UP001207468">
    <property type="component" value="Unassembled WGS sequence"/>
</dbReference>
<sequence>MSQRRDDDEEDIEAGERDPLAGRHNELSSPHPRPTRSIHAMTREEIRKGIANRMIHSRTYIFLYLGMAALSITTVVLSVREGCPGLAFYILEVIINSAMIAEVAIRFLAFGRQFWKHPFNVFDLVVTVFCVLTLLVILFAGCGATSKEEEIFDTLLLVTRNVLQFGRLANVVRQSGQSIFARPRPIDLSAARRAGVSLDMDVDLTDDESDGLHTAHHRNAVVFDAQVGERPSQSDPVSDMPLAAQAVREREEEDMWAELG</sequence>